<dbReference type="CDD" id="cd17932">
    <property type="entry name" value="DEXQc_UvrD"/>
    <property type="match status" value="1"/>
</dbReference>
<evidence type="ECO:0000256" key="6">
    <source>
        <dbReference type="ARBA" id="ARBA00023235"/>
    </source>
</evidence>
<dbReference type="Pfam" id="PF12462">
    <property type="entry name" value="Helicase_IV_N"/>
    <property type="match status" value="1"/>
</dbReference>
<evidence type="ECO:0000256" key="8">
    <source>
        <dbReference type="ARBA" id="ARBA00034808"/>
    </source>
</evidence>
<dbReference type="KEGG" id="pmai:CF386_06605"/>
<evidence type="ECO:0000256" key="9">
    <source>
        <dbReference type="ARBA" id="ARBA00048988"/>
    </source>
</evidence>
<feature type="binding site" evidence="10">
    <location>
        <begin position="215"/>
        <end position="222"/>
    </location>
    <ligand>
        <name>ATP</name>
        <dbReference type="ChEBI" id="CHEBI:30616"/>
    </ligand>
</feature>
<dbReference type="GO" id="GO:0005524">
    <property type="term" value="F:ATP binding"/>
    <property type="evidence" value="ECO:0007669"/>
    <property type="project" value="UniProtKB-UniRule"/>
</dbReference>
<dbReference type="EC" id="5.6.2.4" evidence="8"/>
<dbReference type="InterPro" id="IPR014017">
    <property type="entry name" value="DNA_helicase_UvrD-like_C"/>
</dbReference>
<dbReference type="InterPro" id="IPR014016">
    <property type="entry name" value="UvrD-like_ATP-bd"/>
</dbReference>
<keyword evidence="5 10" id="KW-0067">ATP-binding</keyword>
<evidence type="ECO:0000256" key="3">
    <source>
        <dbReference type="ARBA" id="ARBA00022801"/>
    </source>
</evidence>
<reference evidence="12 13" key="1">
    <citation type="journal article" date="2016" name="Int. J. Syst. Evol. Microbiol.">
        <title>Paraphotobacterium marinum gen. nov., sp. nov., a member of the family Vibrionaceae, isolated from surface seawater.</title>
        <authorList>
            <person name="Huang Z."/>
            <person name="Dong C."/>
            <person name="Shao Z."/>
        </authorList>
    </citation>
    <scope>NUCLEOTIDE SEQUENCE [LARGE SCALE GENOMIC DNA]</scope>
    <source>
        <strain evidence="12 13">NSCS20N07D</strain>
    </source>
</reference>
<dbReference type="Pfam" id="PF00580">
    <property type="entry name" value="UvrD-helicase"/>
    <property type="match status" value="1"/>
</dbReference>
<dbReference type="RefSeq" id="WP_089073598.1">
    <property type="nucleotide sequence ID" value="NZ_CBCSAM010000001.1"/>
</dbReference>
<dbReference type="InterPro" id="IPR027417">
    <property type="entry name" value="P-loop_NTPase"/>
</dbReference>
<dbReference type="GO" id="GO:0000725">
    <property type="term" value="P:recombinational repair"/>
    <property type="evidence" value="ECO:0007669"/>
    <property type="project" value="TreeGrafter"/>
</dbReference>
<evidence type="ECO:0000313" key="12">
    <source>
        <dbReference type="EMBL" id="ASK78690.1"/>
    </source>
</evidence>
<feature type="domain" description="UvrD-like helicase ATP-binding" evidence="11">
    <location>
        <begin position="194"/>
        <end position="499"/>
    </location>
</feature>
<dbReference type="GO" id="GO:0003677">
    <property type="term" value="F:DNA binding"/>
    <property type="evidence" value="ECO:0007669"/>
    <property type="project" value="InterPro"/>
</dbReference>
<dbReference type="PANTHER" id="PTHR11070">
    <property type="entry name" value="UVRD / RECB / PCRA DNA HELICASE FAMILY MEMBER"/>
    <property type="match status" value="1"/>
</dbReference>
<dbReference type="PANTHER" id="PTHR11070:SF63">
    <property type="entry name" value="DNA HELICASE IV"/>
    <property type="match status" value="1"/>
</dbReference>
<dbReference type="GO" id="GO:0043138">
    <property type="term" value="F:3'-5' DNA helicase activity"/>
    <property type="evidence" value="ECO:0007669"/>
    <property type="project" value="UniProtKB-EC"/>
</dbReference>
<dbReference type="InterPro" id="IPR022161">
    <property type="entry name" value="Helicase_IV_N"/>
</dbReference>
<protein>
    <recommendedName>
        <fullName evidence="8">DNA 3'-5' helicase</fullName>
        <ecNumber evidence="8">5.6.2.4</ecNumber>
    </recommendedName>
</protein>
<dbReference type="Gene3D" id="1.10.10.160">
    <property type="match status" value="1"/>
</dbReference>
<sequence>MQVKAHILIRFLLRHTYHILVLNSNNNSISLHNKEKNLSFQFNSLLGEIAIERGFVFTTIRIKLFDERVIKFKWVSWKCAKRFSSEFHYLFESWLKDKLTKVDTIVNLVNKDIQKLIEQQRYIKQSEVDSFVQKFELKMKQLDLLPEYIKIYRKEVYEFFEEKMIYDLIDKSNQAWIKKVSNHWDNWFQANHNISLNSSQLKSILVDDDINFVLAGAGSGKTTVLVGKLLYLLENKSYLEDEILCLTFGKDAAKEIQDRLKKRGFAKCKVQTFHSYALSIVNEVENNNRTLTEFISNQTQKRLWLQSKIYKLLENTHIFVKWKRYHSDFKIFGLCKFEKPQDIKSNTTLEYIWSRIMEIHNSDLSKKDIINKTLNNEKVHKEVLLFWPLYKQYLLYLKESAKLDFHTTIVDATKYIKKNKFQNIPKLLMVDEFQDISQIRLNLLMSILNTRKPISLFAVGDDWQSIFNFAGSRVSLMTNFQNLFPRTKLTRLNKTYRYNQFISTVSSKFITKNKNQLKKVTQSNDMNNSKSIFFTKNDNLENILIKLNNSYDKNIQNILFLGRTKKDKPHIISLLKDNLKNLKIKFMTCHESKGQEADYVFITNVDQGKFPLERNLATLNDYLNSESSEVNDEMEERRLFYVAITRAKKKVWVSYQTNPSKFYLELKKISDLKH</sequence>
<evidence type="ECO:0000256" key="4">
    <source>
        <dbReference type="ARBA" id="ARBA00022806"/>
    </source>
</evidence>
<evidence type="ECO:0000256" key="2">
    <source>
        <dbReference type="ARBA" id="ARBA00022741"/>
    </source>
</evidence>
<evidence type="ECO:0000256" key="10">
    <source>
        <dbReference type="PROSITE-ProRule" id="PRU00560"/>
    </source>
</evidence>
<dbReference type="InterPro" id="IPR013986">
    <property type="entry name" value="DExx_box_DNA_helicase_dom_sf"/>
</dbReference>
<evidence type="ECO:0000259" key="11">
    <source>
        <dbReference type="PROSITE" id="PS51198"/>
    </source>
</evidence>
<proteinExistence type="inferred from homology"/>
<dbReference type="EMBL" id="CP022355">
    <property type="protein sequence ID" value="ASK78690.1"/>
    <property type="molecule type" value="Genomic_DNA"/>
</dbReference>
<comment type="catalytic activity">
    <reaction evidence="9">
        <text>ATP + H2O = ADP + phosphate + H(+)</text>
        <dbReference type="Rhea" id="RHEA:13065"/>
        <dbReference type="ChEBI" id="CHEBI:15377"/>
        <dbReference type="ChEBI" id="CHEBI:15378"/>
        <dbReference type="ChEBI" id="CHEBI:30616"/>
        <dbReference type="ChEBI" id="CHEBI:43474"/>
        <dbReference type="ChEBI" id="CHEBI:456216"/>
        <dbReference type="EC" id="5.6.2.4"/>
    </reaction>
</comment>
<comment type="similarity">
    <text evidence="1">Belongs to the helicase family. UvrD subfamily.</text>
</comment>
<dbReference type="GO" id="GO:0005829">
    <property type="term" value="C:cytosol"/>
    <property type="evidence" value="ECO:0007669"/>
    <property type="project" value="TreeGrafter"/>
</dbReference>
<dbReference type="PROSITE" id="PS51198">
    <property type="entry name" value="UVRD_HELICASE_ATP_BIND"/>
    <property type="match status" value="1"/>
</dbReference>
<keyword evidence="6" id="KW-0413">Isomerase</keyword>
<dbReference type="InterPro" id="IPR000212">
    <property type="entry name" value="DNA_helicase_UvrD/REP"/>
</dbReference>
<evidence type="ECO:0000256" key="1">
    <source>
        <dbReference type="ARBA" id="ARBA00009922"/>
    </source>
</evidence>
<dbReference type="OrthoDB" id="5298826at2"/>
<gene>
    <name evidence="12" type="ORF">CF386_06605</name>
</gene>
<dbReference type="Proteomes" id="UP000242175">
    <property type="component" value="Chromosome large"/>
</dbReference>
<evidence type="ECO:0000256" key="5">
    <source>
        <dbReference type="ARBA" id="ARBA00022840"/>
    </source>
</evidence>
<dbReference type="AlphaFoldDB" id="A0A220VEH3"/>
<evidence type="ECO:0000313" key="13">
    <source>
        <dbReference type="Proteomes" id="UP000242175"/>
    </source>
</evidence>
<dbReference type="Gene3D" id="3.40.50.300">
    <property type="entry name" value="P-loop containing nucleotide triphosphate hydrolases"/>
    <property type="match status" value="2"/>
</dbReference>
<keyword evidence="4 10" id="KW-0347">Helicase</keyword>
<dbReference type="SUPFAM" id="SSF52540">
    <property type="entry name" value="P-loop containing nucleoside triphosphate hydrolases"/>
    <property type="match status" value="1"/>
</dbReference>
<keyword evidence="2 10" id="KW-0547">Nucleotide-binding</keyword>
<accession>A0A220VEH3</accession>
<dbReference type="Pfam" id="PF13361">
    <property type="entry name" value="UvrD_C"/>
    <property type="match status" value="1"/>
</dbReference>
<name>A0A220VEH3_9GAMM</name>
<dbReference type="GO" id="GO:0016887">
    <property type="term" value="F:ATP hydrolysis activity"/>
    <property type="evidence" value="ECO:0007669"/>
    <property type="project" value="RHEA"/>
</dbReference>
<comment type="catalytic activity">
    <reaction evidence="7">
        <text>Couples ATP hydrolysis with the unwinding of duplex DNA by translocating in the 3'-5' direction.</text>
        <dbReference type="EC" id="5.6.2.4"/>
    </reaction>
</comment>
<evidence type="ECO:0000256" key="7">
    <source>
        <dbReference type="ARBA" id="ARBA00034617"/>
    </source>
</evidence>
<organism evidence="12 13">
    <name type="scientific">Paraphotobacterium marinum</name>
    <dbReference type="NCBI Taxonomy" id="1755811"/>
    <lineage>
        <taxon>Bacteria</taxon>
        <taxon>Pseudomonadati</taxon>
        <taxon>Pseudomonadota</taxon>
        <taxon>Gammaproteobacteria</taxon>
        <taxon>Vibrionales</taxon>
        <taxon>Vibrionaceae</taxon>
        <taxon>Paraphotobacterium</taxon>
    </lineage>
</organism>
<dbReference type="FunFam" id="3.40.50.300:FF:000975">
    <property type="entry name" value="DNA helicase"/>
    <property type="match status" value="1"/>
</dbReference>
<keyword evidence="13" id="KW-1185">Reference proteome</keyword>
<keyword evidence="3 10" id="KW-0378">Hydrolase</keyword>